<accession>A0A0K9NGL5</accession>
<dbReference type="GO" id="GO:0008843">
    <property type="term" value="F:endochitinase activity"/>
    <property type="evidence" value="ECO:0007669"/>
    <property type="project" value="UniProtKB-EC"/>
</dbReference>
<evidence type="ECO:0000256" key="3">
    <source>
        <dbReference type="ARBA" id="ARBA00022801"/>
    </source>
</evidence>
<dbReference type="Gene3D" id="3.30.20.10">
    <property type="entry name" value="Endochitinase, domain 2"/>
    <property type="match status" value="1"/>
</dbReference>
<evidence type="ECO:0000256" key="7">
    <source>
        <dbReference type="ARBA" id="ARBA00023326"/>
    </source>
</evidence>
<feature type="chain" id="PRO_5005526810" description="chitinase" evidence="9">
    <location>
        <begin position="27"/>
        <end position="311"/>
    </location>
</feature>
<dbReference type="PIRSF" id="PIRSF001060">
    <property type="entry name" value="Endochitinase"/>
    <property type="match status" value="1"/>
</dbReference>
<dbReference type="EC" id="3.2.1.14" evidence="2"/>
<evidence type="ECO:0000256" key="8">
    <source>
        <dbReference type="PIRSR" id="PIRSR001060-2"/>
    </source>
</evidence>
<dbReference type="SUPFAM" id="SSF53955">
    <property type="entry name" value="Lysozyme-like"/>
    <property type="match status" value="1"/>
</dbReference>
<feature type="domain" description="Glycoside hydrolase family 19 catalytic" evidence="10">
    <location>
        <begin position="59"/>
        <end position="291"/>
    </location>
</feature>
<dbReference type="AlphaFoldDB" id="A0A0K9NGL5"/>
<dbReference type="STRING" id="29655.A0A0K9NGL5"/>
<dbReference type="PANTHER" id="PTHR22595:SF96">
    <property type="entry name" value="CHITINASE"/>
    <property type="match status" value="1"/>
</dbReference>
<feature type="disulfide bond" evidence="8">
    <location>
        <begin position="148"/>
        <end position="156"/>
    </location>
</feature>
<dbReference type="CDD" id="cd00325">
    <property type="entry name" value="chitinase_GH19"/>
    <property type="match status" value="1"/>
</dbReference>
<dbReference type="EMBL" id="LFYR01002228">
    <property type="protein sequence ID" value="KMZ55921.1"/>
    <property type="molecule type" value="Genomic_DNA"/>
</dbReference>
<dbReference type="GO" id="GO:0006032">
    <property type="term" value="P:chitin catabolic process"/>
    <property type="evidence" value="ECO:0007669"/>
    <property type="project" value="InterPro"/>
</dbReference>
<dbReference type="GO" id="GO:0000272">
    <property type="term" value="P:polysaccharide catabolic process"/>
    <property type="evidence" value="ECO:0007669"/>
    <property type="project" value="UniProtKB-KW"/>
</dbReference>
<evidence type="ECO:0000256" key="1">
    <source>
        <dbReference type="ARBA" id="ARBA00000822"/>
    </source>
</evidence>
<dbReference type="OrthoDB" id="5985073at2759"/>
<keyword evidence="4 8" id="KW-1015">Disulfide bond</keyword>
<feature type="signal peptide" evidence="9">
    <location>
        <begin position="1"/>
        <end position="26"/>
    </location>
</feature>
<keyword evidence="5" id="KW-0119">Carbohydrate metabolism</keyword>
<dbReference type="FunFam" id="3.30.20.10:FF:000001">
    <property type="entry name" value="Endochitinase (Chitinase)"/>
    <property type="match status" value="1"/>
</dbReference>
<feature type="disulfide bond" evidence="8">
    <location>
        <begin position="256"/>
        <end position="291"/>
    </location>
</feature>
<dbReference type="InterPro" id="IPR016283">
    <property type="entry name" value="Glyco_hydro_19"/>
</dbReference>
<dbReference type="GO" id="GO:0016998">
    <property type="term" value="P:cell wall macromolecule catabolic process"/>
    <property type="evidence" value="ECO:0007669"/>
    <property type="project" value="InterPro"/>
</dbReference>
<keyword evidence="6" id="KW-0326">Glycosidase</keyword>
<dbReference type="PANTHER" id="PTHR22595">
    <property type="entry name" value="CHITINASE-RELATED"/>
    <property type="match status" value="1"/>
</dbReference>
<dbReference type="OMA" id="ECSWWSK"/>
<evidence type="ECO:0000256" key="6">
    <source>
        <dbReference type="ARBA" id="ARBA00023295"/>
    </source>
</evidence>
<dbReference type="Gene3D" id="1.10.530.10">
    <property type="match status" value="1"/>
</dbReference>
<evidence type="ECO:0000256" key="4">
    <source>
        <dbReference type="ARBA" id="ARBA00023157"/>
    </source>
</evidence>
<evidence type="ECO:0000256" key="9">
    <source>
        <dbReference type="SAM" id="SignalP"/>
    </source>
</evidence>
<evidence type="ECO:0000313" key="12">
    <source>
        <dbReference type="Proteomes" id="UP000036987"/>
    </source>
</evidence>
<organism evidence="11 12">
    <name type="scientific">Zostera marina</name>
    <name type="common">Eelgrass</name>
    <dbReference type="NCBI Taxonomy" id="29655"/>
    <lineage>
        <taxon>Eukaryota</taxon>
        <taxon>Viridiplantae</taxon>
        <taxon>Streptophyta</taxon>
        <taxon>Embryophyta</taxon>
        <taxon>Tracheophyta</taxon>
        <taxon>Spermatophyta</taxon>
        <taxon>Magnoliopsida</taxon>
        <taxon>Liliopsida</taxon>
        <taxon>Zosteraceae</taxon>
        <taxon>Zostera</taxon>
    </lineage>
</organism>
<proteinExistence type="predicted"/>
<sequence length="311" mass="34417">MGRQMKYWGVMLSVVVIALLAIPAMGKSKKLKVCDKGWECSHSVYCCNETITDFFQVYQFEDLFSKRNYPVAHAVGFWDYHSFITAAALFEPLGFGTTGGKLKQMQEVAAFLGHVGSKTSCGYGVATGGPMAWGLCYNHEMSPDKSYCDDNLVYPCAPGAEYYGRGALPVYWNYNYGVIGDGLKEDLLNHPEQLQQNATTAFRAAIWRWMTPMKKKQPSAHDVFVGNWEPTKNDTLSKRLPGFGATMNVLYGDLVCGQGFADNMNNIISHYQHYLDLMGVGRGQSGDNLDCAEQEAFNPTDKSKSSADASS</sequence>
<evidence type="ECO:0000256" key="5">
    <source>
        <dbReference type="ARBA" id="ARBA00023277"/>
    </source>
</evidence>
<dbReference type="InterPro" id="IPR023346">
    <property type="entry name" value="Lysozyme-like_dom_sf"/>
</dbReference>
<evidence type="ECO:0000313" key="11">
    <source>
        <dbReference type="EMBL" id="KMZ55921.1"/>
    </source>
</evidence>
<evidence type="ECO:0000259" key="10">
    <source>
        <dbReference type="Pfam" id="PF00182"/>
    </source>
</evidence>
<dbReference type="Pfam" id="PF00182">
    <property type="entry name" value="Glyco_hydro_19"/>
    <property type="match status" value="1"/>
</dbReference>
<gene>
    <name evidence="11" type="ORF">ZOSMA_9G00220</name>
</gene>
<keyword evidence="9" id="KW-0732">Signal</keyword>
<evidence type="ECO:0000256" key="2">
    <source>
        <dbReference type="ARBA" id="ARBA00012729"/>
    </source>
</evidence>
<dbReference type="InterPro" id="IPR000726">
    <property type="entry name" value="Glyco_hydro_19_cat"/>
</dbReference>
<keyword evidence="12" id="KW-1185">Reference proteome</keyword>
<protein>
    <recommendedName>
        <fullName evidence="2">chitinase</fullName>
        <ecNumber evidence="2">3.2.1.14</ecNumber>
    </recommendedName>
</protein>
<name>A0A0K9NGL5_ZOSMR</name>
<reference evidence="12" key="1">
    <citation type="journal article" date="2016" name="Nature">
        <title>The genome of the seagrass Zostera marina reveals angiosperm adaptation to the sea.</title>
        <authorList>
            <person name="Olsen J.L."/>
            <person name="Rouze P."/>
            <person name="Verhelst B."/>
            <person name="Lin Y.-C."/>
            <person name="Bayer T."/>
            <person name="Collen J."/>
            <person name="Dattolo E."/>
            <person name="De Paoli E."/>
            <person name="Dittami S."/>
            <person name="Maumus F."/>
            <person name="Michel G."/>
            <person name="Kersting A."/>
            <person name="Lauritano C."/>
            <person name="Lohaus R."/>
            <person name="Toepel M."/>
            <person name="Tonon T."/>
            <person name="Vanneste K."/>
            <person name="Amirebrahimi M."/>
            <person name="Brakel J."/>
            <person name="Bostroem C."/>
            <person name="Chovatia M."/>
            <person name="Grimwood J."/>
            <person name="Jenkins J.W."/>
            <person name="Jueterbock A."/>
            <person name="Mraz A."/>
            <person name="Stam W.T."/>
            <person name="Tice H."/>
            <person name="Bornberg-Bauer E."/>
            <person name="Green P.J."/>
            <person name="Pearson G.A."/>
            <person name="Procaccini G."/>
            <person name="Duarte C.M."/>
            <person name="Schmutz J."/>
            <person name="Reusch T.B.H."/>
            <person name="Van de Peer Y."/>
        </authorList>
    </citation>
    <scope>NUCLEOTIDE SEQUENCE [LARGE SCALE GENOMIC DNA]</scope>
    <source>
        <strain evidence="12">cv. Finnish</strain>
    </source>
</reference>
<dbReference type="Proteomes" id="UP000036987">
    <property type="component" value="Unassembled WGS sequence"/>
</dbReference>
<comment type="catalytic activity">
    <reaction evidence="1">
        <text>Random endo-hydrolysis of N-acetyl-beta-D-glucosaminide (1-&gt;4)-beta-linkages in chitin and chitodextrins.</text>
        <dbReference type="EC" id="3.2.1.14"/>
    </reaction>
</comment>
<comment type="caution">
    <text evidence="11">The sequence shown here is derived from an EMBL/GenBank/DDBJ whole genome shotgun (WGS) entry which is preliminary data.</text>
</comment>
<keyword evidence="7" id="KW-0624">Polysaccharide degradation</keyword>
<keyword evidence="3" id="KW-0378">Hydrolase</keyword>